<evidence type="ECO:0000313" key="2">
    <source>
        <dbReference type="EMBL" id="GMA18477.1"/>
    </source>
</evidence>
<accession>A0ABQ6HJB5</accession>
<dbReference type="RefSeq" id="WP_284283522.1">
    <property type="nucleotide sequence ID" value="NZ_BSUJ01000001.1"/>
</dbReference>
<protein>
    <submittedName>
        <fullName evidence="2">Uncharacterized protein</fullName>
    </submittedName>
</protein>
<keyword evidence="3" id="KW-1185">Reference proteome</keyword>
<reference evidence="3" key="1">
    <citation type="journal article" date="2019" name="Int. J. Syst. Evol. Microbiol.">
        <title>The Global Catalogue of Microorganisms (GCM) 10K type strain sequencing project: providing services to taxonomists for standard genome sequencing and annotation.</title>
        <authorList>
            <consortium name="The Broad Institute Genomics Platform"/>
            <consortium name="The Broad Institute Genome Sequencing Center for Infectious Disease"/>
            <person name="Wu L."/>
            <person name="Ma J."/>
        </authorList>
    </citation>
    <scope>NUCLEOTIDE SEQUENCE [LARGE SCALE GENOMIC DNA]</scope>
    <source>
        <strain evidence="3">NBRC 105830</strain>
    </source>
</reference>
<name>A0ABQ6HJB5_9MICO</name>
<evidence type="ECO:0000256" key="1">
    <source>
        <dbReference type="SAM" id="MobiDB-lite"/>
    </source>
</evidence>
<feature type="region of interest" description="Disordered" evidence="1">
    <location>
        <begin position="44"/>
        <end position="72"/>
    </location>
</feature>
<organism evidence="2 3">
    <name type="scientific">Arsenicicoccus piscis</name>
    <dbReference type="NCBI Taxonomy" id="673954"/>
    <lineage>
        <taxon>Bacteria</taxon>
        <taxon>Bacillati</taxon>
        <taxon>Actinomycetota</taxon>
        <taxon>Actinomycetes</taxon>
        <taxon>Micrococcales</taxon>
        <taxon>Intrasporangiaceae</taxon>
        <taxon>Arsenicicoccus</taxon>
    </lineage>
</organism>
<feature type="region of interest" description="Disordered" evidence="1">
    <location>
        <begin position="219"/>
        <end position="256"/>
    </location>
</feature>
<evidence type="ECO:0000313" key="3">
    <source>
        <dbReference type="Proteomes" id="UP001157109"/>
    </source>
</evidence>
<dbReference type="Proteomes" id="UP001157109">
    <property type="component" value="Unassembled WGS sequence"/>
</dbReference>
<comment type="caution">
    <text evidence="2">The sequence shown here is derived from an EMBL/GenBank/DDBJ whole genome shotgun (WGS) entry which is preliminary data.</text>
</comment>
<feature type="compositionally biased region" description="Low complexity" evidence="1">
    <location>
        <begin position="231"/>
        <end position="256"/>
    </location>
</feature>
<gene>
    <name evidence="2" type="ORF">GCM10025862_04980</name>
</gene>
<dbReference type="EMBL" id="BSUJ01000001">
    <property type="protein sequence ID" value="GMA18477.1"/>
    <property type="molecule type" value="Genomic_DNA"/>
</dbReference>
<proteinExistence type="predicted"/>
<sequence length="256" mass="26174">MGVKVQGVKVQGVEIQGVQVQGVQLRVGEEQRDELVTRWTRAFGGVPDRTRPGTTNRSSHAPLGDDVETDEDRAHEVGGAVGVQRVVLTTGEAEDCVQEQEQRAGRGLVAQRISVVAAATGTPCAASTRRRAATRPPPRTTTAICDHGTWSTRCARRSRAARKAASWATLRSSATSTALVGAATVVGVVAGGMEEAVAGVVVAVVKGVVVAVVAGEVAGTPSGRSAGGRGATRWEAPPTAPIARATRAVTSASSGG</sequence>